<accession>A0A368NJ27</accession>
<dbReference type="InterPro" id="IPR007263">
    <property type="entry name" value="DCC1-like"/>
</dbReference>
<gene>
    <name evidence="1" type="ORF">DU002_08420</name>
</gene>
<dbReference type="Pfam" id="PF04134">
    <property type="entry name" value="DCC1-like"/>
    <property type="match status" value="1"/>
</dbReference>
<proteinExistence type="predicted"/>
<sequence length="129" mass="14477">MEKSAAKVLLIYDGECPVCRRYAQAVRVSQQFGGLETLSAREPDPRVGEIIAQGYDLDEGMVVQLEGVNYHGADALNVMAMISTQKGWFNRFNFFLFKSPKLAKLCYPMMRTGRNLLLRLLGVKKLADS</sequence>
<protein>
    <submittedName>
        <fullName evidence="1">DUF393 domain-containing protein</fullName>
    </submittedName>
</protein>
<dbReference type="Proteomes" id="UP000252558">
    <property type="component" value="Unassembled WGS sequence"/>
</dbReference>
<reference evidence="1 2" key="1">
    <citation type="submission" date="2018-07" db="EMBL/GenBank/DDBJ databases">
        <title>Corallincola holothuriorum sp. nov., a new facultative anaerobe isolated from sea cucumber Apostichopus japonicus.</title>
        <authorList>
            <person name="Xia H."/>
        </authorList>
    </citation>
    <scope>NUCLEOTIDE SEQUENCE [LARGE SCALE GENOMIC DNA]</scope>
    <source>
        <strain evidence="1 2">C4</strain>
    </source>
</reference>
<dbReference type="EMBL" id="QPID01000004">
    <property type="protein sequence ID" value="RCU50438.1"/>
    <property type="molecule type" value="Genomic_DNA"/>
</dbReference>
<name>A0A368NJ27_9GAMM</name>
<dbReference type="RefSeq" id="WP_114337928.1">
    <property type="nucleotide sequence ID" value="NZ_QPID01000004.1"/>
</dbReference>
<dbReference type="GO" id="GO:0015035">
    <property type="term" value="F:protein-disulfide reductase activity"/>
    <property type="evidence" value="ECO:0007669"/>
    <property type="project" value="InterPro"/>
</dbReference>
<evidence type="ECO:0000313" key="2">
    <source>
        <dbReference type="Proteomes" id="UP000252558"/>
    </source>
</evidence>
<organism evidence="1 2">
    <name type="scientific">Corallincola holothuriorum</name>
    <dbReference type="NCBI Taxonomy" id="2282215"/>
    <lineage>
        <taxon>Bacteria</taxon>
        <taxon>Pseudomonadati</taxon>
        <taxon>Pseudomonadota</taxon>
        <taxon>Gammaproteobacteria</taxon>
        <taxon>Alteromonadales</taxon>
        <taxon>Psychromonadaceae</taxon>
        <taxon>Corallincola</taxon>
    </lineage>
</organism>
<dbReference type="OrthoDB" id="9180348at2"/>
<evidence type="ECO:0000313" key="1">
    <source>
        <dbReference type="EMBL" id="RCU50438.1"/>
    </source>
</evidence>
<keyword evidence="2" id="KW-1185">Reference proteome</keyword>
<comment type="caution">
    <text evidence="1">The sequence shown here is derived from an EMBL/GenBank/DDBJ whole genome shotgun (WGS) entry which is preliminary data.</text>
</comment>
<dbReference type="AlphaFoldDB" id="A0A368NJ27"/>